<dbReference type="GeneID" id="95796417"/>
<evidence type="ECO:0000313" key="3">
    <source>
        <dbReference type="EMBL" id="MBB4714561.1"/>
    </source>
</evidence>
<gene>
    <name evidence="3" type="ORF">BJ965_004443</name>
</gene>
<dbReference type="Proteomes" id="UP000565089">
    <property type="component" value="Unassembled WGS sequence"/>
</dbReference>
<dbReference type="RefSeq" id="WP_184910258.1">
    <property type="nucleotide sequence ID" value="NZ_JACHMS010000001.1"/>
</dbReference>
<comment type="caution">
    <text evidence="3">The sequence shown here is derived from an EMBL/GenBank/DDBJ whole genome shotgun (WGS) entry which is preliminary data.</text>
</comment>
<keyword evidence="4" id="KW-1185">Reference proteome</keyword>
<organism evidence="3 4">
    <name type="scientific">Streptomyces luteogriseus</name>
    <dbReference type="NCBI Taxonomy" id="68233"/>
    <lineage>
        <taxon>Bacteria</taxon>
        <taxon>Bacillati</taxon>
        <taxon>Actinomycetota</taxon>
        <taxon>Actinomycetes</taxon>
        <taxon>Kitasatosporales</taxon>
        <taxon>Streptomycetaceae</taxon>
        <taxon>Streptomyces</taxon>
    </lineage>
</organism>
<dbReference type="AlphaFoldDB" id="A0A7W7DPH3"/>
<sequence>MIRITKRCSAAAVVVGSAVLATLAWAAPAQAADQQGSSGAAVAAHAGVPGDVVLPHLPGTPDDFTWTPLPLGGDDFTWTPVPLHDRDDFTWHQSPAEGPDDFTWQPGPVGER</sequence>
<name>A0A7W7DPH3_9ACTN</name>
<feature type="signal peptide" evidence="2">
    <location>
        <begin position="1"/>
        <end position="26"/>
    </location>
</feature>
<reference evidence="3 4" key="1">
    <citation type="submission" date="2020-08" db="EMBL/GenBank/DDBJ databases">
        <title>Sequencing the genomes of 1000 actinobacteria strains.</title>
        <authorList>
            <person name="Klenk H.-P."/>
        </authorList>
    </citation>
    <scope>NUCLEOTIDE SEQUENCE [LARGE SCALE GENOMIC DNA]</scope>
    <source>
        <strain evidence="3 4">DSM 40483</strain>
    </source>
</reference>
<protein>
    <submittedName>
        <fullName evidence="3">Uncharacterized protein</fullName>
    </submittedName>
</protein>
<feature type="region of interest" description="Disordered" evidence="1">
    <location>
        <begin position="82"/>
        <end position="112"/>
    </location>
</feature>
<evidence type="ECO:0000313" key="4">
    <source>
        <dbReference type="Proteomes" id="UP000565089"/>
    </source>
</evidence>
<dbReference type="EMBL" id="JACHMS010000001">
    <property type="protein sequence ID" value="MBB4714561.1"/>
    <property type="molecule type" value="Genomic_DNA"/>
</dbReference>
<evidence type="ECO:0000256" key="1">
    <source>
        <dbReference type="SAM" id="MobiDB-lite"/>
    </source>
</evidence>
<feature type="chain" id="PRO_5039584889" evidence="2">
    <location>
        <begin position="27"/>
        <end position="112"/>
    </location>
</feature>
<evidence type="ECO:0000256" key="2">
    <source>
        <dbReference type="SAM" id="SignalP"/>
    </source>
</evidence>
<proteinExistence type="predicted"/>
<accession>A0A7W7DPH3</accession>
<keyword evidence="2" id="KW-0732">Signal</keyword>